<dbReference type="AlphaFoldDB" id="M5SDW0"/>
<feature type="transmembrane region" description="Helical" evidence="1">
    <location>
        <begin position="149"/>
        <end position="170"/>
    </location>
</feature>
<dbReference type="Proteomes" id="UP000011996">
    <property type="component" value="Unassembled WGS sequence"/>
</dbReference>
<dbReference type="OrthoDB" id="678065at2"/>
<evidence type="ECO:0000313" key="3">
    <source>
        <dbReference type="Proteomes" id="UP000011996"/>
    </source>
</evidence>
<organism evidence="2 3">
    <name type="scientific">Rhodopirellula europaea SH398</name>
    <dbReference type="NCBI Taxonomy" id="1263868"/>
    <lineage>
        <taxon>Bacteria</taxon>
        <taxon>Pseudomonadati</taxon>
        <taxon>Planctomycetota</taxon>
        <taxon>Planctomycetia</taxon>
        <taxon>Pirellulales</taxon>
        <taxon>Pirellulaceae</taxon>
        <taxon>Rhodopirellula</taxon>
    </lineage>
</organism>
<sequence length="185" mass="20202">MIRLLSVPVFLLLACALSGVYGMIHNQVSYSISPEYFTKLKFEQFGVSHSTPERLGAAVVGWHASWWTGAFIGLFLIPAGMLVRSDRGYVLAVLRAFVAVLATTTLVGATGLLLAVVFARADPELDSMLRDAMIADPIAFRRTAALHNASYIGGLLGIFAGWASILNSFLRENVRLNFRPRKVES</sequence>
<dbReference type="PROSITE" id="PS51257">
    <property type="entry name" value="PROKAR_LIPOPROTEIN"/>
    <property type="match status" value="1"/>
</dbReference>
<comment type="caution">
    <text evidence="2">The sequence shown here is derived from an EMBL/GenBank/DDBJ whole genome shotgun (WGS) entry which is preliminary data.</text>
</comment>
<evidence type="ECO:0000313" key="2">
    <source>
        <dbReference type="EMBL" id="EMI25862.1"/>
    </source>
</evidence>
<dbReference type="PATRIC" id="fig|1263868.3.peg.3755"/>
<dbReference type="STRING" id="1263868.RESH_03483"/>
<keyword evidence="1" id="KW-1133">Transmembrane helix</keyword>
<name>M5SDW0_9BACT</name>
<accession>M5SDW0</accession>
<keyword evidence="1" id="KW-0472">Membrane</keyword>
<keyword evidence="1" id="KW-0812">Transmembrane</keyword>
<evidence type="ECO:0000256" key="1">
    <source>
        <dbReference type="SAM" id="Phobius"/>
    </source>
</evidence>
<protein>
    <submittedName>
        <fullName evidence="2">Signal peptide-containing protein</fullName>
    </submittedName>
</protein>
<reference evidence="2 3" key="1">
    <citation type="journal article" date="2013" name="Mar. Genomics">
        <title>Expression of sulfatases in Rhodopirellula baltica and the diversity of sulfatases in the genus Rhodopirellula.</title>
        <authorList>
            <person name="Wegner C.E."/>
            <person name="Richter-Heitmann T."/>
            <person name="Klindworth A."/>
            <person name="Klockow C."/>
            <person name="Richter M."/>
            <person name="Achstetter T."/>
            <person name="Glockner F.O."/>
            <person name="Harder J."/>
        </authorList>
    </citation>
    <scope>NUCLEOTIDE SEQUENCE [LARGE SCALE GENOMIC DNA]</scope>
    <source>
        <strain evidence="2 3">SH398</strain>
    </source>
</reference>
<dbReference type="EMBL" id="ANOF01000111">
    <property type="protein sequence ID" value="EMI25862.1"/>
    <property type="molecule type" value="Genomic_DNA"/>
</dbReference>
<feature type="transmembrane region" description="Helical" evidence="1">
    <location>
        <begin position="96"/>
        <end position="119"/>
    </location>
</feature>
<feature type="transmembrane region" description="Helical" evidence="1">
    <location>
        <begin position="64"/>
        <end position="84"/>
    </location>
</feature>
<proteinExistence type="predicted"/>
<gene>
    <name evidence="2" type="ORF">RESH_03483</name>
</gene>